<evidence type="ECO:0000313" key="1">
    <source>
        <dbReference type="EMBL" id="KAJ0112410.1"/>
    </source>
</evidence>
<reference evidence="2" key="1">
    <citation type="journal article" date="2023" name="G3 (Bethesda)">
        <title>Genome assembly and association tests identify interacting loci associated with vigor, precocity, and sex in interspecific pistachio rootstocks.</title>
        <authorList>
            <person name="Palmer W."/>
            <person name="Jacygrad E."/>
            <person name="Sagayaradj S."/>
            <person name="Cavanaugh K."/>
            <person name="Han R."/>
            <person name="Bertier L."/>
            <person name="Beede B."/>
            <person name="Kafkas S."/>
            <person name="Golino D."/>
            <person name="Preece J."/>
            <person name="Michelmore R."/>
        </authorList>
    </citation>
    <scope>NUCLEOTIDE SEQUENCE [LARGE SCALE GENOMIC DNA]</scope>
</reference>
<dbReference type="Proteomes" id="UP001164250">
    <property type="component" value="Chromosome 1"/>
</dbReference>
<keyword evidence="2" id="KW-1185">Reference proteome</keyword>
<protein>
    <submittedName>
        <fullName evidence="1">Uncharacterized protein</fullName>
    </submittedName>
</protein>
<organism evidence="1 2">
    <name type="scientific">Pistacia atlantica</name>
    <dbReference type="NCBI Taxonomy" id="434234"/>
    <lineage>
        <taxon>Eukaryota</taxon>
        <taxon>Viridiplantae</taxon>
        <taxon>Streptophyta</taxon>
        <taxon>Embryophyta</taxon>
        <taxon>Tracheophyta</taxon>
        <taxon>Spermatophyta</taxon>
        <taxon>Magnoliopsida</taxon>
        <taxon>eudicotyledons</taxon>
        <taxon>Gunneridae</taxon>
        <taxon>Pentapetalae</taxon>
        <taxon>rosids</taxon>
        <taxon>malvids</taxon>
        <taxon>Sapindales</taxon>
        <taxon>Anacardiaceae</taxon>
        <taxon>Pistacia</taxon>
    </lineage>
</organism>
<name>A0ACC1CA39_9ROSI</name>
<gene>
    <name evidence="1" type="ORF">Patl1_02876</name>
</gene>
<comment type="caution">
    <text evidence="1">The sequence shown here is derived from an EMBL/GenBank/DDBJ whole genome shotgun (WGS) entry which is preliminary data.</text>
</comment>
<sequence>MEVHKELHDLSADTISRTAFGSSFEEGKRIFKLQEEQMQLFIEASRSVYFPGFRFLPTKKNRERWRLDSETRESIRMLIKNNGSARENSRNLLSLLMSSYKNQDNQEEKLGEDEIINECKTFYFAGKETTANVLTWALLLLAEHQEWQTKAREEVIRVCRNEELVAENLSDLKTVNMILNETLRLYPPVVKLVRQTSETAKVKLGNLDIPPGTQLNLALTAVQHDTAIWGEDAKKFNPLRFNESRKHLASYFPFGLGPRICVGQNLAMIETKIVLSMIIKRYSFVLSPTYVHAPMLFVTLQPQYGAPIIFTKIH</sequence>
<evidence type="ECO:0000313" key="2">
    <source>
        <dbReference type="Proteomes" id="UP001164250"/>
    </source>
</evidence>
<accession>A0ACC1CA39</accession>
<dbReference type="EMBL" id="CM047897">
    <property type="protein sequence ID" value="KAJ0112410.1"/>
    <property type="molecule type" value="Genomic_DNA"/>
</dbReference>
<proteinExistence type="predicted"/>